<proteinExistence type="predicted"/>
<organism evidence="2 3">
    <name type="scientific">Danionella cerebrum</name>
    <dbReference type="NCBI Taxonomy" id="2873325"/>
    <lineage>
        <taxon>Eukaryota</taxon>
        <taxon>Metazoa</taxon>
        <taxon>Chordata</taxon>
        <taxon>Craniata</taxon>
        <taxon>Vertebrata</taxon>
        <taxon>Euteleostomi</taxon>
        <taxon>Actinopterygii</taxon>
        <taxon>Neopterygii</taxon>
        <taxon>Teleostei</taxon>
        <taxon>Ostariophysi</taxon>
        <taxon>Cypriniformes</taxon>
        <taxon>Danionidae</taxon>
        <taxon>Danioninae</taxon>
        <taxon>Danionella</taxon>
    </lineage>
</organism>
<keyword evidence="3" id="KW-1185">Reference proteome</keyword>
<feature type="region of interest" description="Disordered" evidence="1">
    <location>
        <begin position="1"/>
        <end position="20"/>
    </location>
</feature>
<protein>
    <submittedName>
        <fullName evidence="2">Uncharacterized protein</fullName>
    </submittedName>
</protein>
<comment type="caution">
    <text evidence="2">The sequence shown here is derived from an EMBL/GenBank/DDBJ whole genome shotgun (WGS) entry which is preliminary data.</text>
</comment>
<dbReference type="Proteomes" id="UP000316079">
    <property type="component" value="Unassembled WGS sequence"/>
</dbReference>
<dbReference type="EMBL" id="SRMA01026911">
    <property type="protein sequence ID" value="TRY65475.1"/>
    <property type="molecule type" value="Genomic_DNA"/>
</dbReference>
<evidence type="ECO:0000313" key="3">
    <source>
        <dbReference type="Proteomes" id="UP000316079"/>
    </source>
</evidence>
<evidence type="ECO:0000313" key="2">
    <source>
        <dbReference type="EMBL" id="TRY65475.1"/>
    </source>
</evidence>
<name>A0A553NJ73_9TELE</name>
<gene>
    <name evidence="2" type="ORF">DNTS_030064</name>
</gene>
<sequence>MNHISTPAPPAFHQRASAAKDTGANRIKPVFSLKKAQRTPRSRSSTVARFMTFWKVWVQYRSAAAGEAVCPPQGTTESGLLTPLLRTRKSVQESEEGARDQSLSGGVCLVQLGFSAAVLEELLGLKVLLKSFCSSRCQLQRSSKCLQHKQTLNSFQLAAASSSMNLSLSRASSCDSSLMKSNE</sequence>
<evidence type="ECO:0000256" key="1">
    <source>
        <dbReference type="SAM" id="MobiDB-lite"/>
    </source>
</evidence>
<reference evidence="2 3" key="1">
    <citation type="journal article" date="2019" name="Sci. Data">
        <title>Hybrid genome assembly and annotation of Danionella translucida.</title>
        <authorList>
            <person name="Kadobianskyi M."/>
            <person name="Schulze L."/>
            <person name="Schuelke M."/>
            <person name="Judkewitz B."/>
        </authorList>
    </citation>
    <scope>NUCLEOTIDE SEQUENCE [LARGE SCALE GENOMIC DNA]</scope>
    <source>
        <strain evidence="2 3">Bolton</strain>
    </source>
</reference>
<dbReference type="AlphaFoldDB" id="A0A553NJ73"/>
<accession>A0A553NJ73</accession>